<evidence type="ECO:0000259" key="1">
    <source>
        <dbReference type="Pfam" id="PF12146"/>
    </source>
</evidence>
<gene>
    <name evidence="2" type="ORF">AAE021_06925</name>
</gene>
<dbReference type="PIRSF" id="PIRSF037442">
    <property type="entry name" value="UCP037442_abhydr"/>
    <property type="match status" value="1"/>
</dbReference>
<sequence>MAPVTAEHFRIPVPAGGAVSGILRTPSNGSPTAAVVIHSATAVAQRVYTGFAEYLSENGFAVLTYDYRGIGASGSPKRHRHLRMRDWLEQDVPAATEWLAGRFPGVPLLAVGHSLGGQAMVLGNGTDNLAGFVAVASHGGRTRAVEVRRERIRVALLLRVVGPVCARVLGFAPARRLGLGEDMPGTAVLEWGGWSRKPGYFFDDPSMFAAKRAAGVTADVFAVGISDDLWATSAQMDWFFGHLTHARVERRIYVPDDGGVPVIGHMGFFRRGMKDKLWPDILAWLEDRAARRESGAHFA</sequence>
<feature type="domain" description="Serine aminopeptidase S33" evidence="1">
    <location>
        <begin position="30"/>
        <end position="137"/>
    </location>
</feature>
<reference evidence="2 3" key="1">
    <citation type="submission" date="2024-04" db="EMBL/GenBank/DDBJ databases">
        <title>Arthrobacter sp. from Plains bison fecal sample.</title>
        <authorList>
            <person name="Ruzzini A."/>
        </authorList>
    </citation>
    <scope>NUCLEOTIDE SEQUENCE [LARGE SCALE GENOMIC DNA]</scope>
    <source>
        <strain evidence="2 3">EINP1</strain>
    </source>
</reference>
<keyword evidence="3" id="KW-1185">Reference proteome</keyword>
<dbReference type="InterPro" id="IPR029058">
    <property type="entry name" value="AB_hydrolase_fold"/>
</dbReference>
<protein>
    <submittedName>
        <fullName evidence="2">Alpha/beta fold hydrolase</fullName>
    </submittedName>
</protein>
<accession>A0ABZ3A2R1</accession>
<dbReference type="EMBL" id="CP151657">
    <property type="protein sequence ID" value="WZP17282.1"/>
    <property type="molecule type" value="Genomic_DNA"/>
</dbReference>
<evidence type="ECO:0000313" key="3">
    <source>
        <dbReference type="Proteomes" id="UP001448858"/>
    </source>
</evidence>
<dbReference type="GO" id="GO:0016787">
    <property type="term" value="F:hydrolase activity"/>
    <property type="evidence" value="ECO:0007669"/>
    <property type="project" value="UniProtKB-KW"/>
</dbReference>
<dbReference type="RefSeq" id="WP_342024880.1">
    <property type="nucleotide sequence ID" value="NZ_CP151657.1"/>
</dbReference>
<dbReference type="InterPro" id="IPR017208">
    <property type="entry name" value="UCP037442_abhydr"/>
</dbReference>
<dbReference type="Proteomes" id="UP001448858">
    <property type="component" value="Chromosome"/>
</dbReference>
<name>A0ABZ3A2R1_9MICC</name>
<proteinExistence type="predicted"/>
<dbReference type="SUPFAM" id="SSF53474">
    <property type="entry name" value="alpha/beta-Hydrolases"/>
    <property type="match status" value="1"/>
</dbReference>
<organism evidence="2 3">
    <name type="scientific">Arthrobacter citreus</name>
    <dbReference type="NCBI Taxonomy" id="1670"/>
    <lineage>
        <taxon>Bacteria</taxon>
        <taxon>Bacillati</taxon>
        <taxon>Actinomycetota</taxon>
        <taxon>Actinomycetes</taxon>
        <taxon>Micrococcales</taxon>
        <taxon>Micrococcaceae</taxon>
        <taxon>Arthrobacter</taxon>
    </lineage>
</organism>
<evidence type="ECO:0000313" key="2">
    <source>
        <dbReference type="EMBL" id="WZP17282.1"/>
    </source>
</evidence>
<keyword evidence="2" id="KW-0378">Hydrolase</keyword>
<dbReference type="Pfam" id="PF12146">
    <property type="entry name" value="Hydrolase_4"/>
    <property type="match status" value="1"/>
</dbReference>
<dbReference type="Gene3D" id="3.40.50.1820">
    <property type="entry name" value="alpha/beta hydrolase"/>
    <property type="match status" value="1"/>
</dbReference>
<dbReference type="InterPro" id="IPR022742">
    <property type="entry name" value="Hydrolase_4"/>
</dbReference>